<organism evidence="1">
    <name type="scientific">Pararge aegeria</name>
    <name type="common">speckled wood butterfly</name>
    <dbReference type="NCBI Taxonomy" id="116150"/>
    <lineage>
        <taxon>Eukaryota</taxon>
        <taxon>Metazoa</taxon>
        <taxon>Ecdysozoa</taxon>
        <taxon>Arthropoda</taxon>
        <taxon>Hexapoda</taxon>
        <taxon>Insecta</taxon>
        <taxon>Pterygota</taxon>
        <taxon>Neoptera</taxon>
        <taxon>Endopterygota</taxon>
        <taxon>Lepidoptera</taxon>
        <taxon>Glossata</taxon>
        <taxon>Ditrysia</taxon>
        <taxon>Papilionoidea</taxon>
        <taxon>Nymphalidae</taxon>
        <taxon>Satyrinae</taxon>
        <taxon>Satyrini</taxon>
        <taxon>Parargina</taxon>
        <taxon>Pararge</taxon>
    </lineage>
</organism>
<keyword evidence="1" id="KW-0808">Transferase</keyword>
<dbReference type="GO" id="GO:0016301">
    <property type="term" value="F:kinase activity"/>
    <property type="evidence" value="ECO:0007669"/>
    <property type="project" value="UniProtKB-KW"/>
</dbReference>
<dbReference type="InterPro" id="IPR004119">
    <property type="entry name" value="EcKL"/>
</dbReference>
<reference evidence="1" key="2">
    <citation type="submission" date="2013-05" db="EMBL/GenBank/DDBJ databases">
        <authorList>
            <person name="Carter J.-M."/>
            <person name="Baker S.C."/>
            <person name="Pink R."/>
            <person name="Carter D.R.F."/>
            <person name="Collins A."/>
            <person name="Tomlin J."/>
            <person name="Gibbs M."/>
            <person name="Breuker C.J."/>
        </authorList>
    </citation>
    <scope>NUCLEOTIDE SEQUENCE</scope>
    <source>
        <tissue evidence="1">Ovary</tissue>
    </source>
</reference>
<name>S4PV10_9NEOP</name>
<dbReference type="Pfam" id="PF02958">
    <property type="entry name" value="EcKL"/>
    <property type="match status" value="1"/>
</dbReference>
<accession>S4PV10</accession>
<feature type="non-terminal residue" evidence="1">
    <location>
        <position position="94"/>
    </location>
</feature>
<keyword evidence="1" id="KW-0418">Kinase</keyword>
<dbReference type="PANTHER" id="PTHR11012:SF30">
    <property type="entry name" value="PROTEIN KINASE-LIKE DOMAIN-CONTAINING"/>
    <property type="match status" value="1"/>
</dbReference>
<sequence>MHKVQEDGTVVIVCVDYQTLQRANPILDLMYFIFNGSDKSFRDQHYKQTLECYYAELCAALRRFSLDPDEIYPREDFEYELQKILPVGLTTGMF</sequence>
<evidence type="ECO:0000313" key="1">
    <source>
        <dbReference type="EMBL" id="JAA83207.1"/>
    </source>
</evidence>
<dbReference type="EMBL" id="GAIX01009353">
    <property type="protein sequence ID" value="JAA83207.1"/>
    <property type="molecule type" value="Transcribed_RNA"/>
</dbReference>
<protein>
    <submittedName>
        <fullName evidence="1">Ecdysteroid 22-kinase</fullName>
    </submittedName>
</protein>
<proteinExistence type="predicted"/>
<reference evidence="1" key="1">
    <citation type="journal article" date="2013" name="BMC Genomics">
        <title>Unscrambling butterfly oogenesis.</title>
        <authorList>
            <person name="Carter J.M."/>
            <person name="Baker S.C."/>
            <person name="Pink R."/>
            <person name="Carter D.R."/>
            <person name="Collins A."/>
            <person name="Tomlin J."/>
            <person name="Gibbs M."/>
            <person name="Breuker C.J."/>
        </authorList>
    </citation>
    <scope>NUCLEOTIDE SEQUENCE</scope>
    <source>
        <tissue evidence="1">Ovary</tissue>
    </source>
</reference>
<dbReference type="PANTHER" id="PTHR11012">
    <property type="entry name" value="PROTEIN KINASE-LIKE DOMAIN-CONTAINING"/>
    <property type="match status" value="1"/>
</dbReference>
<dbReference type="AlphaFoldDB" id="S4PV10"/>